<dbReference type="Proteomes" id="UP001211065">
    <property type="component" value="Unassembled WGS sequence"/>
</dbReference>
<dbReference type="PANTHER" id="PTHR46093">
    <property type="entry name" value="ACYL-COA-BINDING DOMAIN-CONTAINING PROTEIN 5"/>
    <property type="match status" value="1"/>
</dbReference>
<keyword evidence="4" id="KW-1185">Reference proteome</keyword>
<dbReference type="Gene3D" id="2.120.10.80">
    <property type="entry name" value="Kelch-type beta propeller"/>
    <property type="match status" value="2"/>
</dbReference>
<evidence type="ECO:0000313" key="3">
    <source>
        <dbReference type="EMBL" id="KAJ3220212.1"/>
    </source>
</evidence>
<protein>
    <submittedName>
        <fullName evidence="3">Uncharacterized protein</fullName>
    </submittedName>
</protein>
<dbReference type="InterPro" id="IPR015915">
    <property type="entry name" value="Kelch-typ_b-propeller"/>
</dbReference>
<evidence type="ECO:0000256" key="1">
    <source>
        <dbReference type="ARBA" id="ARBA00022441"/>
    </source>
</evidence>
<dbReference type="AlphaFoldDB" id="A0AAD5XVM9"/>
<keyword evidence="1" id="KW-0880">Kelch repeat</keyword>
<evidence type="ECO:0000313" key="4">
    <source>
        <dbReference type="Proteomes" id="UP001211065"/>
    </source>
</evidence>
<keyword evidence="2" id="KW-0677">Repeat</keyword>
<organism evidence="3 4">
    <name type="scientific">Clydaea vesicula</name>
    <dbReference type="NCBI Taxonomy" id="447962"/>
    <lineage>
        <taxon>Eukaryota</taxon>
        <taxon>Fungi</taxon>
        <taxon>Fungi incertae sedis</taxon>
        <taxon>Chytridiomycota</taxon>
        <taxon>Chytridiomycota incertae sedis</taxon>
        <taxon>Chytridiomycetes</taxon>
        <taxon>Lobulomycetales</taxon>
        <taxon>Lobulomycetaceae</taxon>
        <taxon>Clydaea</taxon>
    </lineage>
</organism>
<name>A0AAD5XVM9_9FUNG</name>
<reference evidence="3" key="1">
    <citation type="submission" date="2020-05" db="EMBL/GenBank/DDBJ databases">
        <title>Phylogenomic resolution of chytrid fungi.</title>
        <authorList>
            <person name="Stajich J.E."/>
            <person name="Amses K."/>
            <person name="Simmons R."/>
            <person name="Seto K."/>
            <person name="Myers J."/>
            <person name="Bonds A."/>
            <person name="Quandt C.A."/>
            <person name="Barry K."/>
            <person name="Liu P."/>
            <person name="Grigoriev I."/>
            <person name="Longcore J.E."/>
            <person name="James T.Y."/>
        </authorList>
    </citation>
    <scope>NUCLEOTIDE SEQUENCE</scope>
    <source>
        <strain evidence="3">JEL0476</strain>
    </source>
</reference>
<dbReference type="EMBL" id="JADGJW010000312">
    <property type="protein sequence ID" value="KAJ3220212.1"/>
    <property type="molecule type" value="Genomic_DNA"/>
</dbReference>
<proteinExistence type="predicted"/>
<sequence length="533" mass="58674">MSGLIANNEIDIVAGSDVSDSVEGIVWASKNNISVIGINIDVNVSSPVSFFSRSGNLSAIAAIVQKDLKAASFKILYDIQNNIFTKGNVTMNTAGYGAISVMPCMGSSCIAFQNEVERVSTKMCGTSYVSTVQKYIEDIFVTIKSEISDIGVDYHTGDLIELMVKENNTFQISIPFGKRPPPLQKHSFTLDIQENNSFMYIFGGTNTTGLVNNDFWKLEYKHYKWTKILPLSSVLPPARQSHIAYMTNSNSLIIHGGTGIDGKVLCDTWEYNISSKEWRDVTPGSNLVCTARGSFTKTDESIYVFGGYDSKNYITNSLIMLNTKTFKSSYVETIGDKPPAVINSMLTVLNATTLVLYGGCNLKYVDENIYLLTMGSSTTAHKWTKVTNTLGMSPGALCRGTMVKLDDNRILITGGVNSAFKATQINVIWNSARNEWIWMDSKKLNFPLSSHSAFVFDQKLTPSTCLASTVELYSMCPQEKRLMLFIYGGLNSETLSDNLLVYRIGPESAGTKIKCDPGYYPITEGYNNAGSNI</sequence>
<dbReference type="SUPFAM" id="SSF117281">
    <property type="entry name" value="Kelch motif"/>
    <property type="match status" value="1"/>
</dbReference>
<evidence type="ECO:0000256" key="2">
    <source>
        <dbReference type="ARBA" id="ARBA00022737"/>
    </source>
</evidence>
<dbReference type="PANTHER" id="PTHR46093:SF18">
    <property type="entry name" value="FIBRONECTIN TYPE-III DOMAIN-CONTAINING PROTEIN"/>
    <property type="match status" value="1"/>
</dbReference>
<gene>
    <name evidence="3" type="ORF">HK099_004441</name>
</gene>
<accession>A0AAD5XVM9</accession>
<comment type="caution">
    <text evidence="3">The sequence shown here is derived from an EMBL/GenBank/DDBJ whole genome shotgun (WGS) entry which is preliminary data.</text>
</comment>
<dbReference type="Pfam" id="PF24681">
    <property type="entry name" value="Kelch_KLHDC2_KLHL20_DRC7"/>
    <property type="match status" value="2"/>
</dbReference>